<dbReference type="PROSITE" id="PS00467">
    <property type="entry name" value="RIBOSOMAL_L2"/>
    <property type="match status" value="1"/>
</dbReference>
<dbReference type="SUPFAM" id="SSF50104">
    <property type="entry name" value="Translation proteins SH3-like domain"/>
    <property type="match status" value="1"/>
</dbReference>
<dbReference type="InterPro" id="IPR022669">
    <property type="entry name" value="Ribosomal_uL2_C"/>
</dbReference>
<feature type="domain" description="Large ribosomal subunit protein uL2 C-terminal" evidence="9">
    <location>
        <begin position="132"/>
        <end position="257"/>
    </location>
</feature>
<organism evidence="11 12">
    <name type="scientific">Edaphochlamys debaryana</name>
    <dbReference type="NCBI Taxonomy" id="47281"/>
    <lineage>
        <taxon>Eukaryota</taxon>
        <taxon>Viridiplantae</taxon>
        <taxon>Chlorophyta</taxon>
        <taxon>core chlorophytes</taxon>
        <taxon>Chlorophyceae</taxon>
        <taxon>CS clade</taxon>
        <taxon>Chlamydomonadales</taxon>
        <taxon>Chlamydomonadales incertae sedis</taxon>
        <taxon>Edaphochlamys</taxon>
    </lineage>
</organism>
<dbReference type="GO" id="GO:0005762">
    <property type="term" value="C:mitochondrial large ribosomal subunit"/>
    <property type="evidence" value="ECO:0007669"/>
    <property type="project" value="TreeGrafter"/>
</dbReference>
<dbReference type="InterPro" id="IPR014722">
    <property type="entry name" value="Rib_uL2_dom2"/>
</dbReference>
<sequence length="316" mass="34132">MAGLIYWKPRTPGLRHKISIDYESLGIYTGPPVPSLSTPVHKTGGRNITGRITCRHRGGGDLKVLRDVDYSRRDVDGLPGVVQRVEADPNRSGWLALVKYCPEGRLPFVRYHLCPAEIKAGDTLLSGAGAPVKPGNVLPLREVPVGVPVHNLELTPGGGGQLARAASTAAAVTSKREDFAVVRLPSGETRLLSLDCRATVGQVSNHLQLLTNRGKAGESRRLGWRPSVRGIAMNPVDHPHGGRTNGGRPSCTPWGVYTKGKRTRRRNKSSNKFILVRAGGQPIEKFVQAKKWRARVKAEQKKAQQGGGAKAAAAKR</sequence>
<evidence type="ECO:0000256" key="3">
    <source>
        <dbReference type="ARBA" id="ARBA00011838"/>
    </source>
</evidence>
<dbReference type="GO" id="GO:0003723">
    <property type="term" value="F:RNA binding"/>
    <property type="evidence" value="ECO:0007669"/>
    <property type="project" value="InterPro"/>
</dbReference>
<evidence type="ECO:0000256" key="5">
    <source>
        <dbReference type="ARBA" id="ARBA00022980"/>
    </source>
</evidence>
<evidence type="ECO:0000259" key="9">
    <source>
        <dbReference type="SMART" id="SM01382"/>
    </source>
</evidence>
<dbReference type="NCBIfam" id="TIGR01171">
    <property type="entry name" value="rplB_bact"/>
    <property type="match status" value="1"/>
</dbReference>
<dbReference type="Gene3D" id="2.40.50.140">
    <property type="entry name" value="Nucleic acid-binding proteins"/>
    <property type="match status" value="1"/>
</dbReference>
<dbReference type="OrthoDB" id="563959at2759"/>
<accession>A0A835Y5H0</accession>
<dbReference type="GO" id="GO:0032543">
    <property type="term" value="P:mitochondrial translation"/>
    <property type="evidence" value="ECO:0007669"/>
    <property type="project" value="TreeGrafter"/>
</dbReference>
<dbReference type="Gene3D" id="4.10.950.10">
    <property type="entry name" value="Ribosomal protein L2, domain 3"/>
    <property type="match status" value="1"/>
</dbReference>
<dbReference type="FunFam" id="4.10.950.10:FF:000001">
    <property type="entry name" value="50S ribosomal protein L2"/>
    <property type="match status" value="1"/>
</dbReference>
<comment type="caution">
    <text evidence="11">The sequence shown here is derived from an EMBL/GenBank/DDBJ whole genome shotgun (WGS) entry which is preliminary data.</text>
</comment>
<dbReference type="InterPro" id="IPR002171">
    <property type="entry name" value="Ribosomal_uL2"/>
</dbReference>
<dbReference type="InterPro" id="IPR022671">
    <property type="entry name" value="Ribosomal_uL2_CS"/>
</dbReference>
<comment type="similarity">
    <text evidence="2">Belongs to the universal ribosomal protein uL2 family.</text>
</comment>
<dbReference type="FunFam" id="2.30.30.30:FF:000001">
    <property type="entry name" value="50S ribosomal protein L2"/>
    <property type="match status" value="1"/>
</dbReference>
<dbReference type="Gene3D" id="2.30.30.30">
    <property type="match status" value="1"/>
</dbReference>
<comment type="subcellular location">
    <subcellularLocation>
        <location evidence="1">Plastid</location>
    </subcellularLocation>
</comment>
<keyword evidence="4" id="KW-0934">Plastid</keyword>
<evidence type="ECO:0000256" key="1">
    <source>
        <dbReference type="ARBA" id="ARBA00004474"/>
    </source>
</evidence>
<dbReference type="InterPro" id="IPR008991">
    <property type="entry name" value="Translation_prot_SH3-like_sf"/>
</dbReference>
<dbReference type="EMBL" id="JAEHOE010000019">
    <property type="protein sequence ID" value="KAG2496366.1"/>
    <property type="molecule type" value="Genomic_DNA"/>
</dbReference>
<protein>
    <recommendedName>
        <fullName evidence="7">Large ribosomal subunit protein uL2m</fullName>
    </recommendedName>
</protein>
<proteinExistence type="inferred from homology"/>
<dbReference type="Proteomes" id="UP000612055">
    <property type="component" value="Unassembled WGS sequence"/>
</dbReference>
<dbReference type="InterPro" id="IPR014726">
    <property type="entry name" value="Ribosomal_uL2_dom3"/>
</dbReference>
<dbReference type="InterPro" id="IPR022666">
    <property type="entry name" value="Ribosomal_uL2_RNA-bd_dom"/>
</dbReference>
<evidence type="ECO:0000259" key="10">
    <source>
        <dbReference type="SMART" id="SM01383"/>
    </source>
</evidence>
<dbReference type="GO" id="GO:0003735">
    <property type="term" value="F:structural constituent of ribosome"/>
    <property type="evidence" value="ECO:0007669"/>
    <property type="project" value="InterPro"/>
</dbReference>
<dbReference type="SUPFAM" id="SSF50249">
    <property type="entry name" value="Nucleic acid-binding proteins"/>
    <property type="match status" value="1"/>
</dbReference>
<keyword evidence="5" id="KW-0689">Ribosomal protein</keyword>
<dbReference type="InterPro" id="IPR005880">
    <property type="entry name" value="Ribosomal_uL2_bac/org-type"/>
</dbReference>
<feature type="domain" description="Large ribosomal subunit protein uL2 RNA-binding" evidence="10">
    <location>
        <begin position="45"/>
        <end position="126"/>
    </location>
</feature>
<reference evidence="11" key="1">
    <citation type="journal article" date="2020" name="bioRxiv">
        <title>Comparative genomics of Chlamydomonas.</title>
        <authorList>
            <person name="Craig R.J."/>
            <person name="Hasan A.R."/>
            <person name="Ness R.W."/>
            <person name="Keightley P.D."/>
        </authorList>
    </citation>
    <scope>NUCLEOTIDE SEQUENCE</scope>
    <source>
        <strain evidence="11">CCAP 11/70</strain>
    </source>
</reference>
<feature type="region of interest" description="Disordered" evidence="8">
    <location>
        <begin position="230"/>
        <end position="254"/>
    </location>
</feature>
<comment type="subunit">
    <text evidence="3">Part of the 50S ribosomal subunit.</text>
</comment>
<evidence type="ECO:0000256" key="2">
    <source>
        <dbReference type="ARBA" id="ARBA00005636"/>
    </source>
</evidence>
<dbReference type="AlphaFoldDB" id="A0A835Y5H0"/>
<dbReference type="InterPro" id="IPR012340">
    <property type="entry name" value="NA-bd_OB-fold"/>
</dbReference>
<name>A0A835Y5H0_9CHLO</name>
<feature type="region of interest" description="Disordered" evidence="8">
    <location>
        <begin position="297"/>
        <end position="316"/>
    </location>
</feature>
<evidence type="ECO:0000313" key="12">
    <source>
        <dbReference type="Proteomes" id="UP000612055"/>
    </source>
</evidence>
<evidence type="ECO:0000313" key="11">
    <source>
        <dbReference type="EMBL" id="KAG2496366.1"/>
    </source>
</evidence>
<dbReference type="Pfam" id="PF00181">
    <property type="entry name" value="Ribosomal_L2_N"/>
    <property type="match status" value="1"/>
</dbReference>
<evidence type="ECO:0000256" key="7">
    <source>
        <dbReference type="ARBA" id="ARBA00069872"/>
    </source>
</evidence>
<dbReference type="SMART" id="SM01382">
    <property type="entry name" value="Ribosomal_L2_C"/>
    <property type="match status" value="1"/>
</dbReference>
<dbReference type="PANTHER" id="PTHR13691:SF5">
    <property type="entry name" value="LARGE RIBOSOMAL SUBUNIT PROTEIN UL2M"/>
    <property type="match status" value="1"/>
</dbReference>
<dbReference type="GO" id="GO:0009536">
    <property type="term" value="C:plastid"/>
    <property type="evidence" value="ECO:0007669"/>
    <property type="project" value="UniProtKB-SubCell"/>
</dbReference>
<dbReference type="GO" id="GO:0016740">
    <property type="term" value="F:transferase activity"/>
    <property type="evidence" value="ECO:0007669"/>
    <property type="project" value="InterPro"/>
</dbReference>
<evidence type="ECO:0000256" key="8">
    <source>
        <dbReference type="SAM" id="MobiDB-lite"/>
    </source>
</evidence>
<gene>
    <name evidence="11" type="ORF">HYH03_005595</name>
</gene>
<keyword evidence="12" id="KW-1185">Reference proteome</keyword>
<dbReference type="Pfam" id="PF03947">
    <property type="entry name" value="Ribosomal_L2_C"/>
    <property type="match status" value="1"/>
</dbReference>
<dbReference type="PANTHER" id="PTHR13691">
    <property type="entry name" value="RIBOSOMAL PROTEIN L2"/>
    <property type="match status" value="1"/>
</dbReference>
<evidence type="ECO:0000256" key="6">
    <source>
        <dbReference type="ARBA" id="ARBA00023274"/>
    </source>
</evidence>
<evidence type="ECO:0000256" key="4">
    <source>
        <dbReference type="ARBA" id="ARBA00022640"/>
    </source>
</evidence>
<dbReference type="SMART" id="SM01383">
    <property type="entry name" value="Ribosomal_L2"/>
    <property type="match status" value="1"/>
</dbReference>
<keyword evidence="6" id="KW-0687">Ribonucleoprotein</keyword>